<evidence type="ECO:0000313" key="9">
    <source>
        <dbReference type="Proteomes" id="UP000201838"/>
    </source>
</evidence>
<evidence type="ECO:0000256" key="4">
    <source>
        <dbReference type="ARBA" id="ARBA00022679"/>
    </source>
</evidence>
<dbReference type="Pfam" id="PF08447">
    <property type="entry name" value="PAS_3"/>
    <property type="match status" value="1"/>
</dbReference>
<dbReference type="SUPFAM" id="SSF47384">
    <property type="entry name" value="Homodimeric domain of signal transducing histidine kinase"/>
    <property type="match status" value="1"/>
</dbReference>
<comment type="catalytic activity">
    <reaction evidence="1">
        <text>ATP + protein L-histidine = ADP + protein N-phospho-L-histidine.</text>
        <dbReference type="EC" id="2.7.13.3"/>
    </reaction>
</comment>
<dbReference type="CDD" id="cd00082">
    <property type="entry name" value="HisKA"/>
    <property type="match status" value="1"/>
</dbReference>
<dbReference type="NCBIfam" id="TIGR00229">
    <property type="entry name" value="sensory_box"/>
    <property type="match status" value="1"/>
</dbReference>
<reference evidence="8 9" key="1">
    <citation type="submission" date="2017-05" db="EMBL/GenBank/DDBJ databases">
        <authorList>
            <person name="Song R."/>
            <person name="Chenine A.L."/>
            <person name="Ruprecht R.M."/>
        </authorList>
    </citation>
    <scope>NUCLEOTIDE SEQUENCE [LARGE SCALE GENOMIC DNA]</scope>
    <source>
        <strain evidence="8 9">CECT 8489</strain>
    </source>
</reference>
<dbReference type="InterPro" id="IPR001610">
    <property type="entry name" value="PAC"/>
</dbReference>
<dbReference type="AlphaFoldDB" id="A0A238J2Q4"/>
<evidence type="ECO:0000313" key="8">
    <source>
        <dbReference type="EMBL" id="SMX24455.1"/>
    </source>
</evidence>
<evidence type="ECO:0000259" key="6">
    <source>
        <dbReference type="PROSITE" id="PS50109"/>
    </source>
</evidence>
<dbReference type="SMART" id="SM00387">
    <property type="entry name" value="HATPase_c"/>
    <property type="match status" value="1"/>
</dbReference>
<dbReference type="PANTHER" id="PTHR43304:SF1">
    <property type="entry name" value="PAC DOMAIN-CONTAINING PROTEIN"/>
    <property type="match status" value="1"/>
</dbReference>
<keyword evidence="5" id="KW-0418">Kinase</keyword>
<evidence type="ECO:0000256" key="2">
    <source>
        <dbReference type="ARBA" id="ARBA00012438"/>
    </source>
</evidence>
<dbReference type="InterPro" id="IPR003661">
    <property type="entry name" value="HisK_dim/P_dom"/>
</dbReference>
<dbReference type="InterPro" id="IPR000014">
    <property type="entry name" value="PAS"/>
</dbReference>
<keyword evidence="3" id="KW-0597">Phosphoprotein</keyword>
<dbReference type="PROSITE" id="PS50113">
    <property type="entry name" value="PAC"/>
    <property type="match status" value="1"/>
</dbReference>
<dbReference type="Proteomes" id="UP000201838">
    <property type="component" value="Unassembled WGS sequence"/>
</dbReference>
<dbReference type="SUPFAM" id="SSF55785">
    <property type="entry name" value="PYP-like sensor domain (PAS domain)"/>
    <property type="match status" value="1"/>
</dbReference>
<dbReference type="InterPro" id="IPR000700">
    <property type="entry name" value="PAS-assoc_C"/>
</dbReference>
<dbReference type="Pfam" id="PF00512">
    <property type="entry name" value="HisKA"/>
    <property type="match status" value="1"/>
</dbReference>
<dbReference type="Pfam" id="PF02518">
    <property type="entry name" value="HATPase_c"/>
    <property type="match status" value="1"/>
</dbReference>
<proteinExistence type="predicted"/>
<dbReference type="PROSITE" id="PS50109">
    <property type="entry name" value="HIS_KIN"/>
    <property type="match status" value="1"/>
</dbReference>
<dbReference type="InterPro" id="IPR036097">
    <property type="entry name" value="HisK_dim/P_sf"/>
</dbReference>
<dbReference type="Gene3D" id="3.30.450.20">
    <property type="entry name" value="PAS domain"/>
    <property type="match status" value="1"/>
</dbReference>
<dbReference type="SUPFAM" id="SSF55874">
    <property type="entry name" value="ATPase domain of HSP90 chaperone/DNA topoisomerase II/histidine kinase"/>
    <property type="match status" value="1"/>
</dbReference>
<evidence type="ECO:0000256" key="5">
    <source>
        <dbReference type="ARBA" id="ARBA00022777"/>
    </source>
</evidence>
<dbReference type="PANTHER" id="PTHR43304">
    <property type="entry name" value="PHYTOCHROME-LIKE PROTEIN CPH1"/>
    <property type="match status" value="1"/>
</dbReference>
<evidence type="ECO:0000256" key="1">
    <source>
        <dbReference type="ARBA" id="ARBA00000085"/>
    </source>
</evidence>
<dbReference type="InterPro" id="IPR035965">
    <property type="entry name" value="PAS-like_dom_sf"/>
</dbReference>
<dbReference type="SMART" id="SM00086">
    <property type="entry name" value="PAC"/>
    <property type="match status" value="1"/>
</dbReference>
<dbReference type="CDD" id="cd00130">
    <property type="entry name" value="PAS"/>
    <property type="match status" value="1"/>
</dbReference>
<dbReference type="InterPro" id="IPR036890">
    <property type="entry name" value="HATPase_C_sf"/>
</dbReference>
<dbReference type="InterPro" id="IPR013655">
    <property type="entry name" value="PAS_fold_3"/>
</dbReference>
<dbReference type="RefSeq" id="WP_176440296.1">
    <property type="nucleotide sequence ID" value="NZ_FXXQ01000008.1"/>
</dbReference>
<evidence type="ECO:0000259" key="7">
    <source>
        <dbReference type="PROSITE" id="PS50113"/>
    </source>
</evidence>
<keyword evidence="4 8" id="KW-0808">Transferase</keyword>
<dbReference type="InterPro" id="IPR004358">
    <property type="entry name" value="Sig_transdc_His_kin-like_C"/>
</dbReference>
<gene>
    <name evidence="8" type="primary">cph1_3</name>
    <name evidence="8" type="ORF">BOA8489_02580</name>
</gene>
<dbReference type="PRINTS" id="PR00344">
    <property type="entry name" value="BCTRLSENSOR"/>
</dbReference>
<feature type="domain" description="PAC" evidence="7">
    <location>
        <begin position="97"/>
        <end position="149"/>
    </location>
</feature>
<dbReference type="SMART" id="SM00388">
    <property type="entry name" value="HisKA"/>
    <property type="match status" value="1"/>
</dbReference>
<sequence length="393" mass="43919">MSEPDAHYLQSELAALLRKESQIWSFLQQGSLDGVWYWDLEHPENEWISPEFWELLGIDPATKAHDPSEWQDIIFPDDLQNALANFEKHCANPEHPYDQIVRYLHSDGSTVWVRCRGVAIRDATGKPVRMLGAHNDLTALKRAEMHACAAARTAASANAELREFAYSLSHDLKAPANTLGMLLNEVVASDEGRLSNVQSDLLQQARQTVHHMQHLVDDMLSFTQVIGQPLQCEALSLDQIASDTCVALAIAIRDTSAQITVESLPEISAHQSQIRTLFQNIIENALKYRHPNRHPEITISAKPVGAHAVSIEFSDNGTGIAPEYHDRIFHLFKRLHRGDQVKGVGLGLTLCRRIAQNHNGTISVASVPGRSSIFTFQVPRKNPWPKPSRVLEP</sequence>
<organism evidence="8 9">
    <name type="scientific">Boseongicola aestuarii</name>
    <dbReference type="NCBI Taxonomy" id="1470561"/>
    <lineage>
        <taxon>Bacteria</taxon>
        <taxon>Pseudomonadati</taxon>
        <taxon>Pseudomonadota</taxon>
        <taxon>Alphaproteobacteria</taxon>
        <taxon>Rhodobacterales</taxon>
        <taxon>Paracoccaceae</taxon>
        <taxon>Boseongicola</taxon>
    </lineage>
</organism>
<dbReference type="InterPro" id="IPR052162">
    <property type="entry name" value="Sensor_kinase/Photoreceptor"/>
</dbReference>
<dbReference type="InterPro" id="IPR005467">
    <property type="entry name" value="His_kinase_dom"/>
</dbReference>
<name>A0A238J2Q4_9RHOB</name>
<feature type="domain" description="Histidine kinase" evidence="6">
    <location>
        <begin position="167"/>
        <end position="382"/>
    </location>
</feature>
<dbReference type="GO" id="GO:0000155">
    <property type="term" value="F:phosphorelay sensor kinase activity"/>
    <property type="evidence" value="ECO:0007669"/>
    <property type="project" value="InterPro"/>
</dbReference>
<dbReference type="Gene3D" id="1.10.287.130">
    <property type="match status" value="1"/>
</dbReference>
<accession>A0A238J2Q4</accession>
<dbReference type="Gene3D" id="3.30.565.10">
    <property type="entry name" value="Histidine kinase-like ATPase, C-terminal domain"/>
    <property type="match status" value="1"/>
</dbReference>
<protein>
    <recommendedName>
        <fullName evidence="2">histidine kinase</fullName>
        <ecNumber evidence="2">2.7.13.3</ecNumber>
    </recommendedName>
</protein>
<dbReference type="EC" id="2.7.13.3" evidence="2"/>
<keyword evidence="9" id="KW-1185">Reference proteome</keyword>
<dbReference type="EMBL" id="FXXQ01000008">
    <property type="protein sequence ID" value="SMX24455.1"/>
    <property type="molecule type" value="Genomic_DNA"/>
</dbReference>
<evidence type="ECO:0000256" key="3">
    <source>
        <dbReference type="ARBA" id="ARBA00022553"/>
    </source>
</evidence>
<dbReference type="InterPro" id="IPR003594">
    <property type="entry name" value="HATPase_dom"/>
</dbReference>